<name>A0A3M7P906_BRAPC</name>
<dbReference type="PANTHER" id="PTHR46677:SF1">
    <property type="entry name" value="SMC5-SMC6 COMPLEX LOCALIZATION FACTOR PROTEIN 1"/>
    <property type="match status" value="1"/>
</dbReference>
<sequence>MLIFFRLYFQILIFLTSFFFMLALKIEMKSIPTFQFSSLDKSFYFRLQNAIKKLHGNYDASKIYSSSATHLIVDKIVCTEKILCFIAAGKWIVTQTYIKNCLKESKFLDETPFQVSLKFPKSKLAQISYKWMQTINQSQQNYPFYGWDVAIVVGCSDKACALSRIIRAGCGKFVCLGNTNRLNRSFFSRFTIVIYDNETKSKAIEFARNFKIKYYPFQCIPDYLIQGIKSDGPILSFEYYENITILPQKFTTNKENKEENNYQNHGLSIKHIDQNLNKFMIFLSKCNKKSKETKYLDSAIDDHFMNLWSNKAYLEAFFMLSIAETDKLPSPSLMAELVQFLLTNPNGIKKELKLKSNGFQTADSIYFYLYYKVLSYLNLKILNFPSLTDERYKYFQDVFQNLILELKISEIGQIEKRNVVDIVYLICIHDFLMMNCNCSNKPSLIRSMKLHDSKIFINLIQTVLNEKKVS</sequence>
<dbReference type="PROSITE" id="PS50172">
    <property type="entry name" value="BRCT"/>
    <property type="match status" value="1"/>
</dbReference>
<organism evidence="3 4">
    <name type="scientific">Brachionus plicatilis</name>
    <name type="common">Marine rotifer</name>
    <name type="synonym">Brachionus muelleri</name>
    <dbReference type="NCBI Taxonomy" id="10195"/>
    <lineage>
        <taxon>Eukaryota</taxon>
        <taxon>Metazoa</taxon>
        <taxon>Spiralia</taxon>
        <taxon>Gnathifera</taxon>
        <taxon>Rotifera</taxon>
        <taxon>Eurotatoria</taxon>
        <taxon>Monogononta</taxon>
        <taxon>Pseudotrocha</taxon>
        <taxon>Ploima</taxon>
        <taxon>Brachionidae</taxon>
        <taxon>Brachionus</taxon>
    </lineage>
</organism>
<feature type="transmembrane region" description="Helical" evidence="1">
    <location>
        <begin position="7"/>
        <end position="26"/>
    </location>
</feature>
<protein>
    <submittedName>
        <fullName evidence="3">SMC5-SMC6 complex localization factor 1 isoform X1</fullName>
    </submittedName>
</protein>
<evidence type="ECO:0000313" key="3">
    <source>
        <dbReference type="EMBL" id="RMZ95575.1"/>
    </source>
</evidence>
<dbReference type="GO" id="GO:2000781">
    <property type="term" value="P:positive regulation of double-strand break repair"/>
    <property type="evidence" value="ECO:0007669"/>
    <property type="project" value="InterPro"/>
</dbReference>
<dbReference type="GO" id="GO:1990166">
    <property type="term" value="P:protein localization to site of double-strand break"/>
    <property type="evidence" value="ECO:0007669"/>
    <property type="project" value="TreeGrafter"/>
</dbReference>
<keyword evidence="1" id="KW-0812">Transmembrane</keyword>
<dbReference type="InterPro" id="IPR042479">
    <property type="entry name" value="Slf1"/>
</dbReference>
<dbReference type="SMART" id="SM00292">
    <property type="entry name" value="BRCT"/>
    <property type="match status" value="1"/>
</dbReference>
<keyword evidence="1" id="KW-1133">Transmembrane helix</keyword>
<comment type="caution">
    <text evidence="3">The sequence shown here is derived from an EMBL/GenBank/DDBJ whole genome shotgun (WGS) entry which is preliminary data.</text>
</comment>
<feature type="domain" description="BRCT" evidence="2">
    <location>
        <begin position="47"/>
        <end position="115"/>
    </location>
</feature>
<dbReference type="GO" id="GO:0006974">
    <property type="term" value="P:DNA damage response"/>
    <property type="evidence" value="ECO:0007669"/>
    <property type="project" value="TreeGrafter"/>
</dbReference>
<dbReference type="EMBL" id="REGN01012369">
    <property type="protein sequence ID" value="RMZ95575.1"/>
    <property type="molecule type" value="Genomic_DNA"/>
</dbReference>
<evidence type="ECO:0000256" key="1">
    <source>
        <dbReference type="SAM" id="Phobius"/>
    </source>
</evidence>
<dbReference type="Gene3D" id="3.40.50.10190">
    <property type="entry name" value="BRCT domain"/>
    <property type="match status" value="2"/>
</dbReference>
<reference evidence="3 4" key="1">
    <citation type="journal article" date="2018" name="Sci. Rep.">
        <title>Genomic signatures of local adaptation to the degree of environmental predictability in rotifers.</title>
        <authorList>
            <person name="Franch-Gras L."/>
            <person name="Hahn C."/>
            <person name="Garcia-Roger E.M."/>
            <person name="Carmona M.J."/>
            <person name="Serra M."/>
            <person name="Gomez A."/>
        </authorList>
    </citation>
    <scope>NUCLEOTIDE SEQUENCE [LARGE SCALE GENOMIC DNA]</scope>
    <source>
        <strain evidence="3">HYR1</strain>
    </source>
</reference>
<dbReference type="OrthoDB" id="251770at2759"/>
<evidence type="ECO:0000259" key="2">
    <source>
        <dbReference type="PROSITE" id="PS50172"/>
    </source>
</evidence>
<dbReference type="AlphaFoldDB" id="A0A3M7P906"/>
<dbReference type="InterPro" id="IPR036420">
    <property type="entry name" value="BRCT_dom_sf"/>
</dbReference>
<dbReference type="Proteomes" id="UP000276133">
    <property type="component" value="Unassembled WGS sequence"/>
</dbReference>
<proteinExistence type="predicted"/>
<dbReference type="Pfam" id="PF16770">
    <property type="entry name" value="RTT107_BRCT_5"/>
    <property type="match status" value="1"/>
</dbReference>
<gene>
    <name evidence="3" type="ORF">BpHYR1_026703</name>
</gene>
<dbReference type="GO" id="GO:0005634">
    <property type="term" value="C:nucleus"/>
    <property type="evidence" value="ECO:0007669"/>
    <property type="project" value="TreeGrafter"/>
</dbReference>
<dbReference type="PANTHER" id="PTHR46677">
    <property type="entry name" value="SMC5-SMC6 COMPLEX LOCALIZATION FACTOR PROTEIN 1"/>
    <property type="match status" value="1"/>
</dbReference>
<dbReference type="SUPFAM" id="SSF52113">
    <property type="entry name" value="BRCT domain"/>
    <property type="match status" value="1"/>
</dbReference>
<dbReference type="GO" id="GO:0035861">
    <property type="term" value="C:site of double-strand break"/>
    <property type="evidence" value="ECO:0007669"/>
    <property type="project" value="TreeGrafter"/>
</dbReference>
<keyword evidence="4" id="KW-1185">Reference proteome</keyword>
<dbReference type="STRING" id="10195.A0A3M7P906"/>
<dbReference type="CDD" id="cd17738">
    <property type="entry name" value="BRCT_TopBP1_rpt7"/>
    <property type="match status" value="1"/>
</dbReference>
<keyword evidence="1" id="KW-0472">Membrane</keyword>
<dbReference type="InterPro" id="IPR001357">
    <property type="entry name" value="BRCT_dom"/>
</dbReference>
<accession>A0A3M7P906</accession>
<evidence type="ECO:0000313" key="4">
    <source>
        <dbReference type="Proteomes" id="UP000276133"/>
    </source>
</evidence>